<name>K9AF81_9STAP</name>
<dbReference type="Gene3D" id="1.20.1250.20">
    <property type="entry name" value="MFS general substrate transporter like domains"/>
    <property type="match status" value="1"/>
</dbReference>
<evidence type="ECO:0000313" key="9">
    <source>
        <dbReference type="EMBL" id="EKU45979.1"/>
    </source>
</evidence>
<dbReference type="InterPro" id="IPR050189">
    <property type="entry name" value="MFS_Efflux_Transporters"/>
</dbReference>
<gene>
    <name evidence="9" type="ORF">C273_10282</name>
</gene>
<comment type="subcellular location">
    <subcellularLocation>
        <location evidence="1">Cell membrane</location>
        <topology evidence="1">Multi-pass membrane protein</topology>
    </subcellularLocation>
</comment>
<dbReference type="AlphaFoldDB" id="K9AF81"/>
<accession>K9AF81</accession>
<feature type="transmembrane region" description="Helical" evidence="7">
    <location>
        <begin position="38"/>
        <end position="61"/>
    </location>
</feature>
<feature type="domain" description="Major facilitator superfamily (MFS) profile" evidence="8">
    <location>
        <begin position="3"/>
        <end position="375"/>
    </location>
</feature>
<feature type="transmembrane region" description="Helical" evidence="7">
    <location>
        <begin position="237"/>
        <end position="255"/>
    </location>
</feature>
<evidence type="ECO:0000313" key="10">
    <source>
        <dbReference type="Proteomes" id="UP000009885"/>
    </source>
</evidence>
<dbReference type="SUPFAM" id="SSF103473">
    <property type="entry name" value="MFS general substrate transporter"/>
    <property type="match status" value="1"/>
</dbReference>
<evidence type="ECO:0000256" key="3">
    <source>
        <dbReference type="ARBA" id="ARBA00022475"/>
    </source>
</evidence>
<feature type="transmembrane region" description="Helical" evidence="7">
    <location>
        <begin position="68"/>
        <end position="84"/>
    </location>
</feature>
<feature type="transmembrane region" description="Helical" evidence="7">
    <location>
        <begin position="128"/>
        <end position="149"/>
    </location>
</feature>
<evidence type="ECO:0000256" key="2">
    <source>
        <dbReference type="ARBA" id="ARBA00022448"/>
    </source>
</evidence>
<evidence type="ECO:0000256" key="4">
    <source>
        <dbReference type="ARBA" id="ARBA00022692"/>
    </source>
</evidence>
<keyword evidence="3" id="KW-1003">Cell membrane</keyword>
<feature type="transmembrane region" description="Helical" evidence="7">
    <location>
        <begin position="354"/>
        <end position="372"/>
    </location>
</feature>
<protein>
    <submittedName>
        <fullName evidence="9">Major facilitator superfamily protein</fullName>
    </submittedName>
</protein>
<dbReference type="EMBL" id="AMSQ01000022">
    <property type="protein sequence ID" value="EKU45979.1"/>
    <property type="molecule type" value="Genomic_DNA"/>
</dbReference>
<proteinExistence type="predicted"/>
<dbReference type="RefSeq" id="WP_009384696.1">
    <property type="nucleotide sequence ID" value="NZ_AMSQ01000022.1"/>
</dbReference>
<dbReference type="Proteomes" id="UP000009885">
    <property type="component" value="Unassembled WGS sequence"/>
</dbReference>
<feature type="transmembrane region" description="Helical" evidence="7">
    <location>
        <begin position="267"/>
        <end position="288"/>
    </location>
</feature>
<evidence type="ECO:0000256" key="6">
    <source>
        <dbReference type="ARBA" id="ARBA00023136"/>
    </source>
</evidence>
<dbReference type="InterPro" id="IPR036259">
    <property type="entry name" value="MFS_trans_sf"/>
</dbReference>
<dbReference type="PROSITE" id="PS50850">
    <property type="entry name" value="MFS"/>
    <property type="match status" value="1"/>
</dbReference>
<dbReference type="PATRIC" id="fig|1229783.3.peg.2049"/>
<sequence>MRKIIVLAIGMFALGMDAYIIAGLIPSMSQSFQVNESLIGQGVTIFTLCFACSAPLSAAIFSKLSHKTLLMIALITFIIANISTSFSNLIWVYVLSRGLAGIGAGMYVPEAIHTGSQFAQAKHKGKVVATLIGGMSVGTVLGVPFGMMIADVFNWRIAFMIITFIALVSLVCISFFPKLEGHAQTSILDHLNVLKSSSVLCVLAVTLTMGMASLGLYTYSASILQSYSMQGHMKLLLMVWGLGGLIGSFGIGYLIDRSSRVKRLQVFVIGILFISIALLIVVPLWPYIAYVSFFLWGLAGWASQAPPQSIILKMPIKHHKTAIALNNSMNYLGSALGALLGGVMLYFIHQAAYLPIYALCILLFTITMQIYLSRKA</sequence>
<dbReference type="CDD" id="cd17324">
    <property type="entry name" value="MFS_NepI_like"/>
    <property type="match status" value="1"/>
</dbReference>
<dbReference type="Pfam" id="PF07690">
    <property type="entry name" value="MFS_1"/>
    <property type="match status" value="1"/>
</dbReference>
<keyword evidence="5 7" id="KW-1133">Transmembrane helix</keyword>
<dbReference type="PANTHER" id="PTHR43124">
    <property type="entry name" value="PURINE EFFLUX PUMP PBUE"/>
    <property type="match status" value="1"/>
</dbReference>
<feature type="transmembrane region" description="Helical" evidence="7">
    <location>
        <begin position="155"/>
        <end position="176"/>
    </location>
</feature>
<dbReference type="InterPro" id="IPR020846">
    <property type="entry name" value="MFS_dom"/>
</dbReference>
<keyword evidence="4 7" id="KW-0812">Transmembrane</keyword>
<dbReference type="PANTHER" id="PTHR43124:SF3">
    <property type="entry name" value="CHLORAMPHENICOL EFFLUX PUMP RV0191"/>
    <property type="match status" value="1"/>
</dbReference>
<evidence type="ECO:0000256" key="7">
    <source>
        <dbReference type="SAM" id="Phobius"/>
    </source>
</evidence>
<dbReference type="OrthoDB" id="2727100at2"/>
<feature type="transmembrane region" description="Helical" evidence="7">
    <location>
        <begin position="197"/>
        <end position="217"/>
    </location>
</feature>
<comment type="caution">
    <text evidence="9">The sequence shown here is derived from an EMBL/GenBank/DDBJ whole genome shotgun (WGS) entry which is preliminary data.</text>
</comment>
<dbReference type="eggNOG" id="COG2814">
    <property type="taxonomic scope" value="Bacteria"/>
</dbReference>
<evidence type="ECO:0000259" key="8">
    <source>
        <dbReference type="PROSITE" id="PS50850"/>
    </source>
</evidence>
<keyword evidence="2" id="KW-0813">Transport</keyword>
<dbReference type="STRING" id="1229783.C273_10282"/>
<dbReference type="InterPro" id="IPR011701">
    <property type="entry name" value="MFS"/>
</dbReference>
<organism evidence="9 10">
    <name type="scientific">Staphylococcus massiliensis S46</name>
    <dbReference type="NCBI Taxonomy" id="1229783"/>
    <lineage>
        <taxon>Bacteria</taxon>
        <taxon>Bacillati</taxon>
        <taxon>Bacillota</taxon>
        <taxon>Bacilli</taxon>
        <taxon>Bacillales</taxon>
        <taxon>Staphylococcaceae</taxon>
        <taxon>Staphylococcus</taxon>
    </lineage>
</organism>
<reference evidence="9 10" key="1">
    <citation type="journal article" date="2013" name="Genome Announc.">
        <title>Genome Sequence of Staphylococcus massiliensis Strain S46, Isolated from the Surface of Healthy Human Skin.</title>
        <authorList>
            <person name="Srivastav R."/>
            <person name="Singh A."/>
            <person name="Jangir P.K."/>
            <person name="Kumari C."/>
            <person name="Muduli S."/>
            <person name="Sharma R."/>
        </authorList>
    </citation>
    <scope>NUCLEOTIDE SEQUENCE [LARGE SCALE GENOMIC DNA]</scope>
    <source>
        <strain evidence="9 10">S46</strain>
    </source>
</reference>
<keyword evidence="6 7" id="KW-0472">Membrane</keyword>
<keyword evidence="10" id="KW-1185">Reference proteome</keyword>
<dbReference type="GO" id="GO:0022857">
    <property type="term" value="F:transmembrane transporter activity"/>
    <property type="evidence" value="ECO:0007669"/>
    <property type="project" value="InterPro"/>
</dbReference>
<evidence type="ECO:0000256" key="1">
    <source>
        <dbReference type="ARBA" id="ARBA00004651"/>
    </source>
</evidence>
<evidence type="ECO:0000256" key="5">
    <source>
        <dbReference type="ARBA" id="ARBA00022989"/>
    </source>
</evidence>
<dbReference type="GO" id="GO:0005886">
    <property type="term" value="C:plasma membrane"/>
    <property type="evidence" value="ECO:0007669"/>
    <property type="project" value="UniProtKB-SubCell"/>
</dbReference>
<feature type="transmembrane region" description="Helical" evidence="7">
    <location>
        <begin position="294"/>
        <end position="316"/>
    </location>
</feature>
<feature type="transmembrane region" description="Helical" evidence="7">
    <location>
        <begin position="328"/>
        <end position="348"/>
    </location>
</feature>